<dbReference type="AlphaFoldDB" id="A0A4T0FAQ9"/>
<evidence type="ECO:0000256" key="1">
    <source>
        <dbReference type="SAM" id="MobiDB-lite"/>
    </source>
</evidence>
<sequence length="164" mass="18163">MSNHVSNSQNSTNANVNSLPFETTYDDFTQKKVVDALYQQWKQEQQMEKARVLAANIDLFFGVKPSSETSSLTSTSTKSKTSSGGLSGLIKRGCDKLLGRSKQAVYLEDEDLAESGSDQINTVSSTSRSNSIDRDRRNAKGMGYSFSDFDVMTLESSYNILNRE</sequence>
<name>A0A4T0FAQ9_9BASI</name>
<comment type="caution">
    <text evidence="2">The sequence shown here is derived from an EMBL/GenBank/DDBJ whole genome shotgun (WGS) entry which is preliminary data.</text>
</comment>
<accession>A0A4T0FAQ9</accession>
<feature type="compositionally biased region" description="Low complexity" evidence="1">
    <location>
        <begin position="120"/>
        <end position="130"/>
    </location>
</feature>
<evidence type="ECO:0000313" key="2">
    <source>
        <dbReference type="EMBL" id="TIA85018.1"/>
    </source>
</evidence>
<dbReference type="EMBL" id="SPNW01000128">
    <property type="protein sequence ID" value="TIA85018.1"/>
    <property type="molecule type" value="Genomic_DNA"/>
</dbReference>
<gene>
    <name evidence="2" type="ORF">E3P99_04091</name>
</gene>
<dbReference type="OrthoDB" id="3364362at2759"/>
<evidence type="ECO:0000313" key="3">
    <source>
        <dbReference type="Proteomes" id="UP000310189"/>
    </source>
</evidence>
<feature type="region of interest" description="Disordered" evidence="1">
    <location>
        <begin position="116"/>
        <end position="137"/>
    </location>
</feature>
<feature type="region of interest" description="Disordered" evidence="1">
    <location>
        <begin position="65"/>
        <end position="85"/>
    </location>
</feature>
<reference evidence="2 3" key="1">
    <citation type="submission" date="2019-03" db="EMBL/GenBank/DDBJ databases">
        <title>Sequencing 23 genomes of Wallemia ichthyophaga.</title>
        <authorList>
            <person name="Gostincar C."/>
        </authorList>
    </citation>
    <scope>NUCLEOTIDE SEQUENCE [LARGE SCALE GENOMIC DNA]</scope>
    <source>
        <strain evidence="2 3">EXF-5753</strain>
    </source>
</reference>
<feature type="compositionally biased region" description="Low complexity" evidence="1">
    <location>
        <begin position="66"/>
        <end position="84"/>
    </location>
</feature>
<dbReference type="Proteomes" id="UP000310189">
    <property type="component" value="Unassembled WGS sequence"/>
</dbReference>
<protein>
    <submittedName>
        <fullName evidence="2">Uncharacterized protein</fullName>
    </submittedName>
</protein>
<organism evidence="2 3">
    <name type="scientific">Wallemia hederae</name>
    <dbReference type="NCBI Taxonomy" id="1540922"/>
    <lineage>
        <taxon>Eukaryota</taxon>
        <taxon>Fungi</taxon>
        <taxon>Dikarya</taxon>
        <taxon>Basidiomycota</taxon>
        <taxon>Wallemiomycotina</taxon>
        <taxon>Wallemiomycetes</taxon>
        <taxon>Wallemiales</taxon>
        <taxon>Wallemiaceae</taxon>
        <taxon>Wallemia</taxon>
    </lineage>
</organism>
<proteinExistence type="predicted"/>
<keyword evidence="3" id="KW-1185">Reference proteome</keyword>